<organism evidence="4 5">
    <name type="scientific">Labrys miyagiensis</name>
    <dbReference type="NCBI Taxonomy" id="346912"/>
    <lineage>
        <taxon>Bacteria</taxon>
        <taxon>Pseudomonadati</taxon>
        <taxon>Pseudomonadota</taxon>
        <taxon>Alphaproteobacteria</taxon>
        <taxon>Hyphomicrobiales</taxon>
        <taxon>Xanthobacteraceae</taxon>
        <taxon>Labrys</taxon>
    </lineage>
</organism>
<dbReference type="InterPro" id="IPR043968">
    <property type="entry name" value="SGNH"/>
</dbReference>
<keyword evidence="1" id="KW-0812">Transmembrane</keyword>
<feature type="transmembrane region" description="Helical" evidence="1">
    <location>
        <begin position="340"/>
        <end position="357"/>
    </location>
</feature>
<evidence type="ECO:0000259" key="3">
    <source>
        <dbReference type="Pfam" id="PF19040"/>
    </source>
</evidence>
<sequence length="653" mass="70081">MTDLAEHRGYLPAGATGTKAVAPAATAAGHRLDIDGMRALAIVPVLFFHLGSEVLKGGYIGVDVFFVISGFLITGILQSEIEAGTFSLLNFYDRRIRRIFPALLAVLLASSILAVALLLPPDILDFSRSGLAAALFSSNFYFMSATDYFNVAADSNPLLHTWSLAVEEQYYIVFPLLLWVLGGAGRRWTMPVVALLALGSFVLSVIFVRSHQVAAFYMAPTRAWELLVGALLALGAVPKIEWAWLREALAALGLALIVAGCLLFYKNMPFPGERALVPCIGAALLIHAGTSGPTLVGRLLSLRPLVFIGLISYSLYLWHWPIIIFFRIWSARPVGLGEGALLLVLSFAAAALSWRYIEQPFQRRAVAASPVVLRFSAVGGVAGLVAVWLGLLASGGLAGAFPAGVVKLASYVHYEDEAVYRRGTCFLDSHANALADFDAGTCLARQPGKPAMLLIGDSHAAHLWRGLADELPGTSILQMTASGCKPVLGGRGHPTCLALMQRGLEEEAAKGGLDAVVLSARWEAEDVPLLVATVDRLATRVPRIYVSGPIVEYRDALPRVLAHAALANTPGLLVSQRSDEPRAVDAMVKAALAGHRNVVYLSPYQTLCPQLSQACRTAVGDEVPVQWDYGHLTAEGADFLVKSWRDEGLLTAR</sequence>
<feature type="transmembrane region" description="Helical" evidence="1">
    <location>
        <begin position="243"/>
        <end position="265"/>
    </location>
</feature>
<feature type="transmembrane region" description="Helical" evidence="1">
    <location>
        <begin position="377"/>
        <end position="401"/>
    </location>
</feature>
<dbReference type="InterPro" id="IPR050879">
    <property type="entry name" value="Acyltransferase_3"/>
</dbReference>
<dbReference type="Proteomes" id="UP001156882">
    <property type="component" value="Unassembled WGS sequence"/>
</dbReference>
<feature type="domain" description="SGNH" evidence="3">
    <location>
        <begin position="437"/>
        <end position="644"/>
    </location>
</feature>
<dbReference type="InterPro" id="IPR002656">
    <property type="entry name" value="Acyl_transf_3_dom"/>
</dbReference>
<feature type="domain" description="Acyltransferase 3" evidence="2">
    <location>
        <begin position="33"/>
        <end position="353"/>
    </location>
</feature>
<feature type="transmembrane region" description="Helical" evidence="1">
    <location>
        <begin position="161"/>
        <end position="182"/>
    </location>
</feature>
<accession>A0ABQ6CM55</accession>
<feature type="transmembrane region" description="Helical" evidence="1">
    <location>
        <begin position="58"/>
        <end position="78"/>
    </location>
</feature>
<dbReference type="EMBL" id="BSPC01000026">
    <property type="protein sequence ID" value="GLS19945.1"/>
    <property type="molecule type" value="Genomic_DNA"/>
</dbReference>
<keyword evidence="1" id="KW-0472">Membrane</keyword>
<feature type="transmembrane region" description="Helical" evidence="1">
    <location>
        <begin position="215"/>
        <end position="237"/>
    </location>
</feature>
<evidence type="ECO:0000313" key="4">
    <source>
        <dbReference type="EMBL" id="GLS19945.1"/>
    </source>
</evidence>
<dbReference type="Pfam" id="PF19040">
    <property type="entry name" value="SGNH"/>
    <property type="match status" value="1"/>
</dbReference>
<keyword evidence="4" id="KW-0012">Acyltransferase</keyword>
<dbReference type="RefSeq" id="WP_284313008.1">
    <property type="nucleotide sequence ID" value="NZ_BSPC01000026.1"/>
</dbReference>
<keyword evidence="1" id="KW-1133">Transmembrane helix</keyword>
<dbReference type="PANTHER" id="PTHR23028">
    <property type="entry name" value="ACETYLTRANSFERASE"/>
    <property type="match status" value="1"/>
</dbReference>
<evidence type="ECO:0000259" key="2">
    <source>
        <dbReference type="Pfam" id="PF01757"/>
    </source>
</evidence>
<dbReference type="GO" id="GO:0016746">
    <property type="term" value="F:acyltransferase activity"/>
    <property type="evidence" value="ECO:0007669"/>
    <property type="project" value="UniProtKB-KW"/>
</dbReference>
<feature type="transmembrane region" description="Helical" evidence="1">
    <location>
        <begin position="306"/>
        <end position="328"/>
    </location>
</feature>
<name>A0ABQ6CM55_9HYPH</name>
<protein>
    <submittedName>
        <fullName evidence="4">Acyltransferase</fullName>
    </submittedName>
</protein>
<feature type="transmembrane region" description="Helical" evidence="1">
    <location>
        <begin position="99"/>
        <end position="119"/>
    </location>
</feature>
<evidence type="ECO:0000256" key="1">
    <source>
        <dbReference type="SAM" id="Phobius"/>
    </source>
</evidence>
<dbReference type="PANTHER" id="PTHR23028:SF53">
    <property type="entry name" value="ACYL_TRANSF_3 DOMAIN-CONTAINING PROTEIN"/>
    <property type="match status" value="1"/>
</dbReference>
<keyword evidence="4" id="KW-0808">Transferase</keyword>
<proteinExistence type="predicted"/>
<comment type="caution">
    <text evidence="4">The sequence shown here is derived from an EMBL/GenBank/DDBJ whole genome shotgun (WGS) entry which is preliminary data.</text>
</comment>
<feature type="transmembrane region" description="Helical" evidence="1">
    <location>
        <begin position="188"/>
        <end position="208"/>
    </location>
</feature>
<evidence type="ECO:0000313" key="5">
    <source>
        <dbReference type="Proteomes" id="UP001156882"/>
    </source>
</evidence>
<gene>
    <name evidence="4" type="ORF">GCM10007874_29620</name>
</gene>
<reference evidence="5" key="1">
    <citation type="journal article" date="2019" name="Int. J. Syst. Evol. Microbiol.">
        <title>The Global Catalogue of Microorganisms (GCM) 10K type strain sequencing project: providing services to taxonomists for standard genome sequencing and annotation.</title>
        <authorList>
            <consortium name="The Broad Institute Genomics Platform"/>
            <consortium name="The Broad Institute Genome Sequencing Center for Infectious Disease"/>
            <person name="Wu L."/>
            <person name="Ma J."/>
        </authorList>
    </citation>
    <scope>NUCLEOTIDE SEQUENCE [LARGE SCALE GENOMIC DNA]</scope>
    <source>
        <strain evidence="5">NBRC 101365</strain>
    </source>
</reference>
<feature type="transmembrane region" description="Helical" evidence="1">
    <location>
        <begin position="277"/>
        <end position="300"/>
    </location>
</feature>
<dbReference type="Pfam" id="PF01757">
    <property type="entry name" value="Acyl_transf_3"/>
    <property type="match status" value="1"/>
</dbReference>
<keyword evidence="5" id="KW-1185">Reference proteome</keyword>